<dbReference type="PANTHER" id="PTHR11003">
    <property type="entry name" value="POTASSIUM CHANNEL, SUBFAMILY K"/>
    <property type="match status" value="1"/>
</dbReference>
<comment type="similarity">
    <text evidence="8">Belongs to the two pore domain potassium channel (TC 1.A.1.8) family.</text>
</comment>
<keyword evidence="5 8" id="KW-0406">Ion transport</keyword>
<dbReference type="GO" id="GO:0015271">
    <property type="term" value="F:outward rectifier potassium channel activity"/>
    <property type="evidence" value="ECO:0007669"/>
    <property type="project" value="TreeGrafter"/>
</dbReference>
<keyword evidence="13" id="KW-1185">Reference proteome</keyword>
<feature type="region of interest" description="Disordered" evidence="9">
    <location>
        <begin position="469"/>
        <end position="505"/>
    </location>
</feature>
<evidence type="ECO:0000313" key="13">
    <source>
        <dbReference type="Proteomes" id="UP001342314"/>
    </source>
</evidence>
<keyword evidence="3 8" id="KW-0812">Transmembrane</keyword>
<feature type="compositionally biased region" description="Basic and acidic residues" evidence="9">
    <location>
        <begin position="9"/>
        <end position="28"/>
    </location>
</feature>
<evidence type="ECO:0000256" key="4">
    <source>
        <dbReference type="ARBA" id="ARBA00022989"/>
    </source>
</evidence>
<dbReference type="EMBL" id="BQKY01000013">
    <property type="protein sequence ID" value="GJN93158.1"/>
    <property type="molecule type" value="Genomic_DNA"/>
</dbReference>
<comment type="caution">
    <text evidence="12">The sequence shown here is derived from an EMBL/GenBank/DDBJ whole genome shotgun (WGS) entry which is preliminary data.</text>
</comment>
<feature type="transmembrane region" description="Helical" evidence="10">
    <location>
        <begin position="196"/>
        <end position="219"/>
    </location>
</feature>
<feature type="region of interest" description="Disordered" evidence="9">
    <location>
        <begin position="1"/>
        <end position="113"/>
    </location>
</feature>
<keyword evidence="7 8" id="KW-0407">Ion channel</keyword>
<evidence type="ECO:0000256" key="3">
    <source>
        <dbReference type="ARBA" id="ARBA00022692"/>
    </source>
</evidence>
<feature type="compositionally biased region" description="Basic and acidic residues" evidence="9">
    <location>
        <begin position="402"/>
        <end position="411"/>
    </location>
</feature>
<dbReference type="InterPro" id="IPR003280">
    <property type="entry name" value="2pore_dom_K_chnl"/>
</dbReference>
<reference evidence="12 13" key="1">
    <citation type="submission" date="2021-12" db="EMBL/GenBank/DDBJ databases">
        <title>High titer production of polyol ester of fatty acids by Rhodotorula paludigena BS15 towards product separation-free biomass refinery.</title>
        <authorList>
            <person name="Mano J."/>
            <person name="Ono H."/>
            <person name="Tanaka T."/>
            <person name="Naito K."/>
            <person name="Sushida H."/>
            <person name="Ike M."/>
            <person name="Tokuyasu K."/>
            <person name="Kitaoka M."/>
        </authorList>
    </citation>
    <scope>NUCLEOTIDE SEQUENCE [LARGE SCALE GENOMIC DNA]</scope>
    <source>
        <strain evidence="12 13">BS15</strain>
    </source>
</reference>
<feature type="domain" description="Potassium channel" evidence="11">
    <location>
        <begin position="545"/>
        <end position="616"/>
    </location>
</feature>
<dbReference type="Proteomes" id="UP001342314">
    <property type="component" value="Unassembled WGS sequence"/>
</dbReference>
<dbReference type="GO" id="GO:0022841">
    <property type="term" value="F:potassium ion leak channel activity"/>
    <property type="evidence" value="ECO:0007669"/>
    <property type="project" value="TreeGrafter"/>
</dbReference>
<evidence type="ECO:0000256" key="6">
    <source>
        <dbReference type="ARBA" id="ARBA00023136"/>
    </source>
</evidence>
<feature type="compositionally biased region" description="Low complexity" evidence="9">
    <location>
        <begin position="414"/>
        <end position="424"/>
    </location>
</feature>
<dbReference type="SUPFAM" id="SSF81324">
    <property type="entry name" value="Voltage-gated potassium channels"/>
    <property type="match status" value="2"/>
</dbReference>
<dbReference type="Gene3D" id="1.10.287.70">
    <property type="match status" value="2"/>
</dbReference>
<feature type="transmembrane region" description="Helical" evidence="10">
    <location>
        <begin position="272"/>
        <end position="295"/>
    </location>
</feature>
<feature type="transmembrane region" description="Helical" evidence="10">
    <location>
        <begin position="328"/>
        <end position="348"/>
    </location>
</feature>
<protein>
    <recommendedName>
        <fullName evidence="11">Potassium channel domain-containing protein</fullName>
    </recommendedName>
</protein>
<dbReference type="Pfam" id="PF07885">
    <property type="entry name" value="Ion_trans_2"/>
    <property type="match status" value="2"/>
</dbReference>
<evidence type="ECO:0000259" key="11">
    <source>
        <dbReference type="Pfam" id="PF07885"/>
    </source>
</evidence>
<organism evidence="12 13">
    <name type="scientific">Rhodotorula paludigena</name>
    <dbReference type="NCBI Taxonomy" id="86838"/>
    <lineage>
        <taxon>Eukaryota</taxon>
        <taxon>Fungi</taxon>
        <taxon>Dikarya</taxon>
        <taxon>Basidiomycota</taxon>
        <taxon>Pucciniomycotina</taxon>
        <taxon>Microbotryomycetes</taxon>
        <taxon>Sporidiobolales</taxon>
        <taxon>Sporidiobolaceae</taxon>
        <taxon>Rhodotorula</taxon>
    </lineage>
</organism>
<comment type="subcellular location">
    <subcellularLocation>
        <location evidence="1">Membrane</location>
        <topology evidence="1">Multi-pass membrane protein</topology>
    </subcellularLocation>
</comment>
<evidence type="ECO:0000256" key="5">
    <source>
        <dbReference type="ARBA" id="ARBA00023065"/>
    </source>
</evidence>
<evidence type="ECO:0000256" key="9">
    <source>
        <dbReference type="SAM" id="MobiDB-lite"/>
    </source>
</evidence>
<evidence type="ECO:0000256" key="10">
    <source>
        <dbReference type="SAM" id="Phobius"/>
    </source>
</evidence>
<feature type="transmembrane region" description="Helical" evidence="10">
    <location>
        <begin position="231"/>
        <end position="251"/>
    </location>
</feature>
<evidence type="ECO:0000256" key="8">
    <source>
        <dbReference type="RuleBase" id="RU003857"/>
    </source>
</evidence>
<dbReference type="PRINTS" id="PR01333">
    <property type="entry name" value="2POREKCHANEL"/>
</dbReference>
<evidence type="ECO:0000256" key="7">
    <source>
        <dbReference type="ARBA" id="ARBA00023303"/>
    </source>
</evidence>
<feature type="domain" description="Potassium channel" evidence="11">
    <location>
        <begin position="282"/>
        <end position="348"/>
    </location>
</feature>
<evidence type="ECO:0000256" key="1">
    <source>
        <dbReference type="ARBA" id="ARBA00004141"/>
    </source>
</evidence>
<feature type="transmembrane region" description="Helical" evidence="10">
    <location>
        <begin position="593"/>
        <end position="613"/>
    </location>
</feature>
<name>A0AAV5GX97_9BASI</name>
<evidence type="ECO:0000256" key="2">
    <source>
        <dbReference type="ARBA" id="ARBA00022448"/>
    </source>
</evidence>
<dbReference type="GO" id="GO:0030322">
    <property type="term" value="P:stabilization of membrane potential"/>
    <property type="evidence" value="ECO:0007669"/>
    <property type="project" value="TreeGrafter"/>
</dbReference>
<keyword evidence="6 10" id="KW-0472">Membrane</keyword>
<dbReference type="GO" id="GO:0005886">
    <property type="term" value="C:plasma membrane"/>
    <property type="evidence" value="ECO:0007669"/>
    <property type="project" value="TreeGrafter"/>
</dbReference>
<keyword evidence="4 10" id="KW-1133">Transmembrane helix</keyword>
<proteinExistence type="inferred from homology"/>
<evidence type="ECO:0000313" key="12">
    <source>
        <dbReference type="EMBL" id="GJN93158.1"/>
    </source>
</evidence>
<accession>A0AAV5GX97</accession>
<dbReference type="PANTHER" id="PTHR11003:SF342">
    <property type="entry name" value="OUTWARD-RECTIFIER POTASSIUM CHANNEL TOK1"/>
    <property type="match status" value="1"/>
</dbReference>
<keyword evidence="2 8" id="KW-0813">Transport</keyword>
<feature type="region of interest" description="Disordered" evidence="9">
    <location>
        <begin position="386"/>
        <end position="424"/>
    </location>
</feature>
<feature type="transmembrane region" description="Helical" evidence="10">
    <location>
        <begin position="538"/>
        <end position="557"/>
    </location>
</feature>
<dbReference type="InterPro" id="IPR013099">
    <property type="entry name" value="K_chnl_dom"/>
</dbReference>
<feature type="transmembrane region" description="Helical" evidence="10">
    <location>
        <begin position="162"/>
        <end position="184"/>
    </location>
</feature>
<gene>
    <name evidence="12" type="ORF">Rhopal_006205-T1</name>
</gene>
<feature type="compositionally biased region" description="Acidic residues" evidence="9">
    <location>
        <begin position="43"/>
        <end position="74"/>
    </location>
</feature>
<sequence length="753" mass="82898">MGAAAAADELTRDLARPSRDKHEPKWGEEPAGARTPTKGEELAGGDDDNGDEGDDAEEEAAEEEIEQEQEDDREADERGLSAWLNDRIRARKQKREGGDDESSAGGSRQNDLEVSQRTTRLLPILSGLVCPFSVLLDIPGLTERWYVRTYGFEIVETRPNPALLDAGQAVSLAFGVFANVALICRFLEHRPRLFTWVAMVSLTVHDILSISIVTWFGVAHRFSDGFTYNDAFWLSVAATAASTVCNVTLALDLLFTKNFDTKGSGLTEKQRTLVIAAMAFFLYIGLGALIFSFLIDALRFIDAMYFSICLVTSVGFGDILPVSTGSRVFTMFYVPGGIVLLALLVAMAHESIVETFEQAYRTRRDQLASRAKERREAIRKKHLEARERRRIAREKQQQQLGADDKPEECVSEKSASAPQPQASSAAVVWASSTGLARRCGEKLVTESMPVRRSRVHRLMSALHLRRSRSSTESVVPLDPEVGAQAANNADDDGGAPFRRSTTSASSSSAVTTATIDASFRMLKEQLGKEQRRDFRLRLGISVSLFLVFWFAGAGIFTVTEPEWNYFDALWFALVTFTTLGLGDFSPQSSAGRAFFVVWALLGIANMTLLLSVLTDAWQARYKSSIKKGRFKRVIRRINRKKRESPTAPARQEGSGVTQLLAEEGYVPLGAEGDGTPLAPEELPDKLVQTVRGFHAHARYFMLGRTGDPPRQLGALLEAAEEGDLRLEQLVKTGMDALADSGAQGDTKHPSTSR</sequence>
<dbReference type="AlphaFoldDB" id="A0AAV5GX97"/>